<sequence>MSTDSTATLRALDEGYEPMNTLILPYRGPAPRSIPTNAISQNFAYNSSPATDPNKLFRTHVINVYKTDRLGTKSWTCQVCEKTATTAYHSSASLLSPLGSSLIDELVFTCNAPRCSNYGLDLANHFGRYQIPESQATSCEICDKKSIVKLCGGCAFSYGSRDGQSHTGIHTKKARNRRARSKHNVGDRQLDPAGLKQMLPEHITFSGNDEQILP</sequence>
<reference evidence="2 3" key="1">
    <citation type="journal article" date="2024" name="Commun. Biol.">
        <title>Comparative genomic analysis of thermophilic fungi reveals convergent evolutionary adaptations and gene losses.</title>
        <authorList>
            <person name="Steindorff A.S."/>
            <person name="Aguilar-Pontes M.V."/>
            <person name="Robinson A.J."/>
            <person name="Andreopoulos B."/>
            <person name="LaButti K."/>
            <person name="Kuo A."/>
            <person name="Mondo S."/>
            <person name="Riley R."/>
            <person name="Otillar R."/>
            <person name="Haridas S."/>
            <person name="Lipzen A."/>
            <person name="Grimwood J."/>
            <person name="Schmutz J."/>
            <person name="Clum A."/>
            <person name="Reid I.D."/>
            <person name="Moisan M.C."/>
            <person name="Butler G."/>
            <person name="Nguyen T.T.M."/>
            <person name="Dewar K."/>
            <person name="Conant G."/>
            <person name="Drula E."/>
            <person name="Henrissat B."/>
            <person name="Hansel C."/>
            <person name="Singer S."/>
            <person name="Hutchinson M.I."/>
            <person name="de Vries R.P."/>
            <person name="Natvig D.O."/>
            <person name="Powell A.J."/>
            <person name="Tsang A."/>
            <person name="Grigoriev I.V."/>
        </authorList>
    </citation>
    <scope>NUCLEOTIDE SEQUENCE [LARGE SCALE GENOMIC DNA]</scope>
    <source>
        <strain evidence="2 3">CBS 494.80</strain>
    </source>
</reference>
<protein>
    <recommendedName>
        <fullName evidence="4">C2H2-type domain-containing protein</fullName>
    </recommendedName>
</protein>
<keyword evidence="3" id="KW-1185">Reference proteome</keyword>
<evidence type="ECO:0000313" key="3">
    <source>
        <dbReference type="Proteomes" id="UP001595075"/>
    </source>
</evidence>
<proteinExistence type="predicted"/>
<accession>A0ABR4CD58</accession>
<feature type="region of interest" description="Disordered" evidence="1">
    <location>
        <begin position="164"/>
        <end position="193"/>
    </location>
</feature>
<gene>
    <name evidence="2" type="ORF">VTL71DRAFT_15984</name>
</gene>
<evidence type="ECO:0008006" key="4">
    <source>
        <dbReference type="Google" id="ProtNLM"/>
    </source>
</evidence>
<evidence type="ECO:0000313" key="2">
    <source>
        <dbReference type="EMBL" id="KAL2067886.1"/>
    </source>
</evidence>
<name>A0ABR4CD58_9HELO</name>
<evidence type="ECO:0000256" key="1">
    <source>
        <dbReference type="SAM" id="MobiDB-lite"/>
    </source>
</evidence>
<dbReference type="Proteomes" id="UP001595075">
    <property type="component" value="Unassembled WGS sequence"/>
</dbReference>
<dbReference type="EMBL" id="JAZHXI010000009">
    <property type="protein sequence ID" value="KAL2067886.1"/>
    <property type="molecule type" value="Genomic_DNA"/>
</dbReference>
<feature type="compositionally biased region" description="Basic residues" evidence="1">
    <location>
        <begin position="169"/>
        <end position="183"/>
    </location>
</feature>
<comment type="caution">
    <text evidence="2">The sequence shown here is derived from an EMBL/GenBank/DDBJ whole genome shotgun (WGS) entry which is preliminary data.</text>
</comment>
<organism evidence="2 3">
    <name type="scientific">Oculimacula yallundae</name>
    <dbReference type="NCBI Taxonomy" id="86028"/>
    <lineage>
        <taxon>Eukaryota</taxon>
        <taxon>Fungi</taxon>
        <taxon>Dikarya</taxon>
        <taxon>Ascomycota</taxon>
        <taxon>Pezizomycotina</taxon>
        <taxon>Leotiomycetes</taxon>
        <taxon>Helotiales</taxon>
        <taxon>Ploettnerulaceae</taxon>
        <taxon>Oculimacula</taxon>
    </lineage>
</organism>